<evidence type="ECO:0000313" key="4">
    <source>
        <dbReference type="EMBL" id="AET33476.1"/>
    </source>
</evidence>
<keyword evidence="2 4" id="KW-0378">Hydrolase</keyword>
<organism evidence="4 5">
    <name type="scientific">Pyrobaculum ferrireducens</name>
    <dbReference type="NCBI Taxonomy" id="1104324"/>
    <lineage>
        <taxon>Archaea</taxon>
        <taxon>Thermoproteota</taxon>
        <taxon>Thermoprotei</taxon>
        <taxon>Thermoproteales</taxon>
        <taxon>Thermoproteaceae</taxon>
        <taxon>Pyrobaculum</taxon>
    </lineage>
</organism>
<dbReference type="InterPro" id="IPR020476">
    <property type="entry name" value="Nudix_hydrolase"/>
</dbReference>
<dbReference type="Pfam" id="PF00293">
    <property type="entry name" value="NUDIX"/>
    <property type="match status" value="1"/>
</dbReference>
<dbReference type="PROSITE" id="PS00893">
    <property type="entry name" value="NUDIX_BOX"/>
    <property type="match status" value="1"/>
</dbReference>
<dbReference type="HOGENOM" id="CLU_062658_5_1_2"/>
<dbReference type="InterPro" id="IPR020084">
    <property type="entry name" value="NUDIX_hydrolase_CS"/>
</dbReference>
<dbReference type="InterPro" id="IPR000086">
    <property type="entry name" value="NUDIX_hydrolase_dom"/>
</dbReference>
<dbReference type="PROSITE" id="PS51462">
    <property type="entry name" value="NUDIX"/>
    <property type="match status" value="1"/>
</dbReference>
<evidence type="ECO:0000256" key="1">
    <source>
        <dbReference type="ARBA" id="ARBA00001946"/>
    </source>
</evidence>
<protein>
    <submittedName>
        <fullName evidence="4">ADP ribose hydrolase, putative (MutT/nudix family protein)</fullName>
    </submittedName>
</protein>
<dbReference type="CDD" id="cd03424">
    <property type="entry name" value="NUDIX_ADPRase_Nudt5_UGPPase_Nudt14"/>
    <property type="match status" value="1"/>
</dbReference>
<dbReference type="STRING" id="1104324.P186_2082"/>
<name>G7VIJ6_9CREN</name>
<dbReference type="SUPFAM" id="SSF55811">
    <property type="entry name" value="Nudix"/>
    <property type="match status" value="1"/>
</dbReference>
<dbReference type="Proteomes" id="UP000005867">
    <property type="component" value="Chromosome"/>
</dbReference>
<accession>G7VIJ6</accession>
<dbReference type="AlphaFoldDB" id="G7VIJ6"/>
<sequence length="212" mass="23497">MLIKRGLREERLGCLCPFRARLGDAWLVLRLAELINGVCGCGVDEVIYRARKFTLVKRAREVGGRVVWGEYLVHPGAVGVLAVVDGKAVLVRQFRPALRSWTLEIPAGTLDGGESPEEAAVREMVEETGYRPVRLVPLLEFYPSPGLSDELIRLYFTDALEYVGVGERDPGEVDMEVVFKTPGEVLRMIESGEVRDSKTIIAFLAARARGLL</sequence>
<evidence type="ECO:0000259" key="3">
    <source>
        <dbReference type="PROSITE" id="PS51462"/>
    </source>
</evidence>
<dbReference type="Gene3D" id="3.90.79.10">
    <property type="entry name" value="Nucleoside Triphosphate Pyrophosphohydrolase"/>
    <property type="match status" value="1"/>
</dbReference>
<dbReference type="GO" id="GO:0006753">
    <property type="term" value="P:nucleoside phosphate metabolic process"/>
    <property type="evidence" value="ECO:0007669"/>
    <property type="project" value="TreeGrafter"/>
</dbReference>
<comment type="cofactor">
    <cofactor evidence="1">
        <name>Mg(2+)</name>
        <dbReference type="ChEBI" id="CHEBI:18420"/>
    </cofactor>
</comment>
<evidence type="ECO:0000256" key="2">
    <source>
        <dbReference type="ARBA" id="ARBA00022801"/>
    </source>
</evidence>
<dbReference type="EMBL" id="CP003098">
    <property type="protein sequence ID" value="AET33476.1"/>
    <property type="molecule type" value="Genomic_DNA"/>
</dbReference>
<dbReference type="GO" id="GO:0019693">
    <property type="term" value="P:ribose phosphate metabolic process"/>
    <property type="evidence" value="ECO:0007669"/>
    <property type="project" value="TreeGrafter"/>
</dbReference>
<feature type="domain" description="Nudix hydrolase" evidence="3">
    <location>
        <begin position="73"/>
        <end position="202"/>
    </location>
</feature>
<dbReference type="BioCyc" id="PSP1104324:GJSN-2032-MONOMER"/>
<keyword evidence="5" id="KW-1185">Reference proteome</keyword>
<dbReference type="PRINTS" id="PR00502">
    <property type="entry name" value="NUDIXFAMILY"/>
</dbReference>
<dbReference type="InterPro" id="IPR015797">
    <property type="entry name" value="NUDIX_hydrolase-like_dom_sf"/>
</dbReference>
<dbReference type="GO" id="GO:0016462">
    <property type="term" value="F:pyrophosphatase activity"/>
    <property type="evidence" value="ECO:0007669"/>
    <property type="project" value="UniProtKB-ARBA"/>
</dbReference>
<gene>
    <name evidence="4" type="ORF">P186_2082</name>
</gene>
<dbReference type="PANTHER" id="PTHR11839:SF18">
    <property type="entry name" value="NUDIX HYDROLASE DOMAIN-CONTAINING PROTEIN"/>
    <property type="match status" value="1"/>
</dbReference>
<reference evidence="4 5" key="1">
    <citation type="journal article" date="2012" name="J. Bacteriol.">
        <title>Complete genome sequence of strain 1860, a crenarchaeon of the genus pyrobaculum able to grow with various electron acceptors.</title>
        <authorList>
            <person name="Mardanov A.V."/>
            <person name="Gumerov V.M."/>
            <person name="Slobodkina G.B."/>
            <person name="Beletsky A.V."/>
            <person name="Bonch-Osmolovskaya E.A."/>
            <person name="Ravin N.V."/>
            <person name="Skryabin K.G."/>
        </authorList>
    </citation>
    <scope>NUCLEOTIDE SEQUENCE [LARGE SCALE GENOMIC DNA]</scope>
    <source>
        <strain evidence="4 5">1860</strain>
    </source>
</reference>
<dbReference type="PANTHER" id="PTHR11839">
    <property type="entry name" value="UDP/ADP-SUGAR PYROPHOSPHATASE"/>
    <property type="match status" value="1"/>
</dbReference>
<dbReference type="eggNOG" id="arCOG01073">
    <property type="taxonomic scope" value="Archaea"/>
</dbReference>
<proteinExistence type="predicted"/>
<dbReference type="KEGG" id="pyr:P186_2082"/>
<evidence type="ECO:0000313" key="5">
    <source>
        <dbReference type="Proteomes" id="UP000005867"/>
    </source>
</evidence>